<reference evidence="1 2" key="1">
    <citation type="submission" date="2020-08" db="EMBL/GenBank/DDBJ databases">
        <title>Genomic Encyclopedia of Type Strains, Phase IV (KMG-IV): sequencing the most valuable type-strain genomes for metagenomic binning, comparative biology and taxonomic classification.</title>
        <authorList>
            <person name="Goeker M."/>
        </authorList>
    </citation>
    <scope>NUCLEOTIDE SEQUENCE [LARGE SCALE GENOMIC DNA]</scope>
    <source>
        <strain evidence="1 2">DSM 22198</strain>
    </source>
</reference>
<dbReference type="GO" id="GO:0019825">
    <property type="term" value="F:oxygen binding"/>
    <property type="evidence" value="ECO:0007669"/>
    <property type="project" value="InterPro"/>
</dbReference>
<evidence type="ECO:0000313" key="2">
    <source>
        <dbReference type="Proteomes" id="UP000539175"/>
    </source>
</evidence>
<dbReference type="Proteomes" id="UP000539175">
    <property type="component" value="Unassembled WGS sequence"/>
</dbReference>
<dbReference type="SUPFAM" id="SSF46458">
    <property type="entry name" value="Globin-like"/>
    <property type="match status" value="1"/>
</dbReference>
<keyword evidence="2" id="KW-1185">Reference proteome</keyword>
<name>A0A7X0B3N2_9PROT</name>
<organism evidence="1 2">
    <name type="scientific">Nitrospirillum iridis</name>
    <dbReference type="NCBI Taxonomy" id="765888"/>
    <lineage>
        <taxon>Bacteria</taxon>
        <taxon>Pseudomonadati</taxon>
        <taxon>Pseudomonadota</taxon>
        <taxon>Alphaproteobacteria</taxon>
        <taxon>Rhodospirillales</taxon>
        <taxon>Azospirillaceae</taxon>
        <taxon>Nitrospirillum</taxon>
    </lineage>
</organism>
<dbReference type="AlphaFoldDB" id="A0A7X0B3N2"/>
<dbReference type="GO" id="GO:0020037">
    <property type="term" value="F:heme binding"/>
    <property type="evidence" value="ECO:0007669"/>
    <property type="project" value="InterPro"/>
</dbReference>
<dbReference type="RefSeq" id="WP_211106601.1">
    <property type="nucleotide sequence ID" value="NZ_JACIIZ010000024.1"/>
</dbReference>
<dbReference type="EMBL" id="JACIIZ010000024">
    <property type="protein sequence ID" value="MBB6255124.1"/>
    <property type="molecule type" value="Genomic_DNA"/>
</dbReference>
<proteinExistence type="predicted"/>
<dbReference type="CDD" id="cd08916">
    <property type="entry name" value="TrHb3_P"/>
    <property type="match status" value="1"/>
</dbReference>
<accession>A0A7X0B3N2</accession>
<gene>
    <name evidence="1" type="ORF">FHS74_005723</name>
</gene>
<sequence>MDEPLIATLVSRFYARARHDPDLGPVFNGAIADWDHHLETLTAFWSALLLAPERITGPRYKGNPMAAHLKHLERMTPALFDRWLALWSQTTAEVLPPPAAADAMAKAARIATSLQLGLFYRPAACPHSSPAHISRGTAPCRSPSR</sequence>
<comment type="caution">
    <text evidence="1">The sequence shown here is derived from an EMBL/GenBank/DDBJ whole genome shotgun (WGS) entry which is preliminary data.</text>
</comment>
<protein>
    <submittedName>
        <fullName evidence="1">Hemoglobin</fullName>
    </submittedName>
</protein>
<evidence type="ECO:0000313" key="1">
    <source>
        <dbReference type="EMBL" id="MBB6255124.1"/>
    </source>
</evidence>
<dbReference type="InterPro" id="IPR009050">
    <property type="entry name" value="Globin-like_sf"/>
</dbReference>
<dbReference type="InterPro" id="IPR012292">
    <property type="entry name" value="Globin/Proto"/>
</dbReference>
<dbReference type="Gene3D" id="1.10.490.10">
    <property type="entry name" value="Globins"/>
    <property type="match status" value="1"/>
</dbReference>